<dbReference type="OrthoDB" id="5412288at2759"/>
<feature type="region of interest" description="Disordered" evidence="5">
    <location>
        <begin position="270"/>
        <end position="307"/>
    </location>
</feature>
<feature type="compositionally biased region" description="Polar residues" evidence="5">
    <location>
        <begin position="1"/>
        <end position="14"/>
    </location>
</feature>
<evidence type="ECO:0000256" key="3">
    <source>
        <dbReference type="ARBA" id="ARBA00023163"/>
    </source>
</evidence>
<dbReference type="GO" id="GO:0000981">
    <property type="term" value="F:DNA-binding transcription factor activity, RNA polymerase II-specific"/>
    <property type="evidence" value="ECO:0007669"/>
    <property type="project" value="InterPro"/>
</dbReference>
<feature type="domain" description="Zn(2)-C6 fungal-type" evidence="6">
    <location>
        <begin position="489"/>
        <end position="524"/>
    </location>
</feature>
<feature type="region of interest" description="Disordered" evidence="5">
    <location>
        <begin position="117"/>
        <end position="153"/>
    </location>
</feature>
<evidence type="ECO:0000259" key="6">
    <source>
        <dbReference type="PROSITE" id="PS50048"/>
    </source>
</evidence>
<feature type="compositionally biased region" description="Basic residues" evidence="5">
    <location>
        <begin position="339"/>
        <end position="350"/>
    </location>
</feature>
<accession>W9Z1G4</accession>
<evidence type="ECO:0000313" key="7">
    <source>
        <dbReference type="EMBL" id="EXJ95805.1"/>
    </source>
</evidence>
<dbReference type="GeneID" id="19155833"/>
<feature type="region of interest" description="Disordered" evidence="5">
    <location>
        <begin position="652"/>
        <end position="701"/>
    </location>
</feature>
<evidence type="ECO:0000256" key="2">
    <source>
        <dbReference type="ARBA" id="ARBA00023125"/>
    </source>
</evidence>
<dbReference type="STRING" id="1182541.W9Z1G4"/>
<dbReference type="InterPro" id="IPR036864">
    <property type="entry name" value="Zn2-C6_fun-type_DNA-bd_sf"/>
</dbReference>
<protein>
    <recommendedName>
        <fullName evidence="6">Zn(2)-C6 fungal-type domain-containing protein</fullName>
    </recommendedName>
</protein>
<feature type="compositionally biased region" description="Polar residues" evidence="5">
    <location>
        <begin position="351"/>
        <end position="361"/>
    </location>
</feature>
<dbReference type="GO" id="GO:0003677">
    <property type="term" value="F:DNA binding"/>
    <property type="evidence" value="ECO:0007669"/>
    <property type="project" value="UniProtKB-KW"/>
</dbReference>
<dbReference type="RefSeq" id="XP_007720034.1">
    <property type="nucleotide sequence ID" value="XM_007721844.1"/>
</dbReference>
<dbReference type="InterPro" id="IPR001138">
    <property type="entry name" value="Zn2Cys6_DnaBD"/>
</dbReference>
<keyword evidence="8" id="KW-1185">Reference proteome</keyword>
<dbReference type="AlphaFoldDB" id="W9Z1G4"/>
<evidence type="ECO:0000256" key="1">
    <source>
        <dbReference type="ARBA" id="ARBA00023015"/>
    </source>
</evidence>
<dbReference type="GO" id="GO:0008270">
    <property type="term" value="F:zinc ion binding"/>
    <property type="evidence" value="ECO:0007669"/>
    <property type="project" value="InterPro"/>
</dbReference>
<keyword evidence="4" id="KW-0539">Nucleus</keyword>
<evidence type="ECO:0000313" key="8">
    <source>
        <dbReference type="Proteomes" id="UP000019484"/>
    </source>
</evidence>
<proteinExistence type="predicted"/>
<dbReference type="InterPro" id="IPR019622">
    <property type="entry name" value="Rrn9_dom"/>
</dbReference>
<feature type="compositionally biased region" description="Basic residues" evidence="5">
    <location>
        <begin position="117"/>
        <end position="134"/>
    </location>
</feature>
<evidence type="ECO:0000256" key="4">
    <source>
        <dbReference type="ARBA" id="ARBA00023242"/>
    </source>
</evidence>
<dbReference type="eggNOG" id="ENOG502SFXK">
    <property type="taxonomic scope" value="Eukaryota"/>
</dbReference>
<dbReference type="PROSITE" id="PS00463">
    <property type="entry name" value="ZN2_CY6_FUNGAL_1"/>
    <property type="match status" value="1"/>
</dbReference>
<keyword evidence="1" id="KW-0805">Transcription regulation</keyword>
<sequence length="701" mass="78107">MSSGPSHGSNLVNRSSSPGPLIPSSPARLSISGLHKADNAIPSTPAAQPIIPSSPDNPFAQGEDAKTYFTRSNRYFGPVSTWKSWTEEERTVALSLDRLRSQDLSLHLFNAYHLKRKAAKSARGRKPKRSRKGKERAASVASITDDAIAGDQEAPERQFTLPKAWTAWPLPADRVPREELLPQAGSGALRAKIDFRPSANLEAWLIATATKLARERWSDRQWEKKEANVENDHKESDLGIDHALDAELESEDEHEGENAQPGFQLFSSQAVSVSDESEGNISTEMNEKTDDEERETDRPPVPLADDDTARRYFIPSARHILSKLDHLLLGLHRARHAYAAKPHGRSRGRNISRTSGNQSSTEIEDRDEEPRSTSRRGRRSSSAKTDVSSSSTKPSRKPERAEHLGLRDWSEVVGMAALTGWDPGLVERASERCARLFGENMLFRTFYEGDAKAGTTSHVTERLAVDSASSVSSLEADDDHIPVFRTSAPCEACRQSRSRCQPAESQPGLSRPCGKCQETGTYCSGITVQDNASIGAGTERHCPYESCPRHNIPFRKQYHLQRHLDSVHRNYSGAGDQKWLARSSPSATASGDVSDADTDFDMSLGSTHPIICPVPGCPRGKKPFPEGRRLYEHVRRMHPEMDVQDVKELEARRRGERRGRWRDERRRRSVSTRRSASRRARLREASSLVSEGDDDDADYRE</sequence>
<feature type="region of interest" description="Disordered" evidence="5">
    <location>
        <begin position="339"/>
        <end position="403"/>
    </location>
</feature>
<dbReference type="EMBL" id="AMWN01000001">
    <property type="protein sequence ID" value="EXJ95805.1"/>
    <property type="molecule type" value="Genomic_DNA"/>
</dbReference>
<dbReference type="PROSITE" id="PS50048">
    <property type="entry name" value="ZN2_CY6_FUNGAL_2"/>
    <property type="match status" value="1"/>
</dbReference>
<evidence type="ECO:0000256" key="5">
    <source>
        <dbReference type="SAM" id="MobiDB-lite"/>
    </source>
</evidence>
<feature type="compositionally biased region" description="Polar residues" evidence="5">
    <location>
        <begin position="270"/>
        <end position="284"/>
    </location>
</feature>
<feature type="compositionally biased region" description="Low complexity" evidence="5">
    <location>
        <begin position="382"/>
        <end position="391"/>
    </location>
</feature>
<name>W9Z1G4_9EURO</name>
<reference evidence="7 8" key="1">
    <citation type="submission" date="2013-03" db="EMBL/GenBank/DDBJ databases">
        <title>The Genome Sequence of Capronia coronata CBS 617.96.</title>
        <authorList>
            <consortium name="The Broad Institute Genomics Platform"/>
            <person name="Cuomo C."/>
            <person name="de Hoog S."/>
            <person name="Gorbushina A."/>
            <person name="Walker B."/>
            <person name="Young S.K."/>
            <person name="Zeng Q."/>
            <person name="Gargeya S."/>
            <person name="Fitzgerald M."/>
            <person name="Haas B."/>
            <person name="Abouelleil A."/>
            <person name="Allen A.W."/>
            <person name="Alvarado L."/>
            <person name="Arachchi H.M."/>
            <person name="Berlin A.M."/>
            <person name="Chapman S.B."/>
            <person name="Gainer-Dewar J."/>
            <person name="Goldberg J."/>
            <person name="Griggs A."/>
            <person name="Gujja S."/>
            <person name="Hansen M."/>
            <person name="Howarth C."/>
            <person name="Imamovic A."/>
            <person name="Ireland A."/>
            <person name="Larimer J."/>
            <person name="McCowan C."/>
            <person name="Murphy C."/>
            <person name="Pearson M."/>
            <person name="Poon T.W."/>
            <person name="Priest M."/>
            <person name="Roberts A."/>
            <person name="Saif S."/>
            <person name="Shea T."/>
            <person name="Sisk P."/>
            <person name="Sykes S."/>
            <person name="Wortman J."/>
            <person name="Nusbaum C."/>
            <person name="Birren B."/>
        </authorList>
    </citation>
    <scope>NUCLEOTIDE SEQUENCE [LARGE SCALE GENOMIC DNA]</scope>
    <source>
        <strain evidence="7 8">CBS 617.96</strain>
    </source>
</reference>
<keyword evidence="3" id="KW-0804">Transcription</keyword>
<organism evidence="7 8">
    <name type="scientific">Capronia coronata CBS 617.96</name>
    <dbReference type="NCBI Taxonomy" id="1182541"/>
    <lineage>
        <taxon>Eukaryota</taxon>
        <taxon>Fungi</taxon>
        <taxon>Dikarya</taxon>
        <taxon>Ascomycota</taxon>
        <taxon>Pezizomycotina</taxon>
        <taxon>Eurotiomycetes</taxon>
        <taxon>Chaetothyriomycetidae</taxon>
        <taxon>Chaetothyriales</taxon>
        <taxon>Herpotrichiellaceae</taxon>
        <taxon>Capronia</taxon>
    </lineage>
</organism>
<dbReference type="SUPFAM" id="SSF57701">
    <property type="entry name" value="Zn2/Cys6 DNA-binding domain"/>
    <property type="match status" value="1"/>
</dbReference>
<dbReference type="HOGENOM" id="CLU_381295_0_0_1"/>
<feature type="compositionally biased region" description="Acidic residues" evidence="5">
    <location>
        <begin position="691"/>
        <end position="701"/>
    </location>
</feature>
<feature type="compositionally biased region" description="Low complexity" evidence="5">
    <location>
        <begin position="15"/>
        <end position="26"/>
    </location>
</feature>
<gene>
    <name evidence="7" type="ORF">A1O1_00929</name>
</gene>
<comment type="caution">
    <text evidence="7">The sequence shown here is derived from an EMBL/GenBank/DDBJ whole genome shotgun (WGS) entry which is preliminary data.</text>
</comment>
<dbReference type="Pfam" id="PF10680">
    <property type="entry name" value="RRN9"/>
    <property type="match status" value="1"/>
</dbReference>
<feature type="region of interest" description="Disordered" evidence="5">
    <location>
        <begin position="1"/>
        <end position="63"/>
    </location>
</feature>
<keyword evidence="2" id="KW-0238">DNA-binding</keyword>
<feature type="compositionally biased region" description="Basic residues" evidence="5">
    <location>
        <begin position="667"/>
        <end position="681"/>
    </location>
</feature>
<dbReference type="Proteomes" id="UP000019484">
    <property type="component" value="Unassembled WGS sequence"/>
</dbReference>